<dbReference type="STRING" id="471853.Bcav_1126"/>
<organism evidence="4 5">
    <name type="scientific">Beutenbergia cavernae (strain ATCC BAA-8 / DSM 12333 / CCUG 43141 / JCM 11478 / NBRC 16432 / NCIMB 13614 / HKI 0122)</name>
    <dbReference type="NCBI Taxonomy" id="471853"/>
    <lineage>
        <taxon>Bacteria</taxon>
        <taxon>Bacillati</taxon>
        <taxon>Actinomycetota</taxon>
        <taxon>Actinomycetes</taxon>
        <taxon>Micrococcales</taxon>
        <taxon>Beutenbergiaceae</taxon>
        <taxon>Beutenbergia</taxon>
    </lineage>
</organism>
<dbReference type="InterPro" id="IPR007391">
    <property type="entry name" value="Vancomycin_resist_VanW"/>
</dbReference>
<feature type="domain" description="YoaR-like putative peptidoglycan binding" evidence="3">
    <location>
        <begin position="444"/>
        <end position="508"/>
    </location>
</feature>
<evidence type="ECO:0000313" key="4">
    <source>
        <dbReference type="EMBL" id="ACQ79386.1"/>
    </source>
</evidence>
<evidence type="ECO:0000259" key="3">
    <source>
        <dbReference type="Pfam" id="PF12229"/>
    </source>
</evidence>
<proteinExistence type="predicted"/>
<dbReference type="HOGENOM" id="CLU_011572_0_0_11"/>
<protein>
    <submittedName>
        <fullName evidence="4">VanW family protein</fullName>
    </submittedName>
</protein>
<dbReference type="Pfam" id="PF12229">
    <property type="entry name" value="PG_binding_4"/>
    <property type="match status" value="1"/>
</dbReference>
<gene>
    <name evidence="4" type="ordered locus">Bcav_1126</name>
</gene>
<feature type="region of interest" description="Disordered" evidence="1">
    <location>
        <begin position="1"/>
        <end position="167"/>
    </location>
</feature>
<keyword evidence="5" id="KW-1185">Reference proteome</keyword>
<dbReference type="OrthoDB" id="9813301at2"/>
<accession>C5C0Y2</accession>
<dbReference type="AlphaFoldDB" id="C5C0Y2"/>
<sequence length="772" mass="78904">MTESETGARATDAPDEESTGAAPETEPEQGVDDAAGAAQHGPSAEPAAAEAAAETQVRGIPVVPAQEPAEPAEANAAEPPEAGATEVAEPADDQATEAEPEPAEPVEADAAEPPEADVTEVAEPAADEATKVEPEPAEPMDEVVAEPADPTEADATEVAEPAADGEATEVMAEPAALAAGATGGGDSPLDELEGEPPSHRGRKIALGVGIGVVVLAAAYAGAAWFVADRVPRGATVAGVEIGGLTTDDAVARLTDDLADLATEPIDVRAGDAQTTIDPAAAGLALDAQATVEALSGFSWDPRDVFRHVLGTGEEPAISTVDAAALDAALVAANDDVAIAPTEGSVVFANAEPVVTDPVDGVGLDLPATEELLVSSWLTAERPLALPTESVTPNIDDAAIEEALSTIAEPLVSAPVSVVAGEATVPLSVEQLTSVATLVPEGSRLVLELDGDALAQLLGEAAPDVGTAPQDARIELQDGAPVVVPSVNGTGIDPAALADAVAAAATSTTERTATVELSETEAEFTTADAEALGVVERISEFSTPLPPYPDPPRTENIQIGASRVTGILLMPGDTFSLLDTLSPFNAANGYHQSGVVENGFEARAYGGGLSQLSTTLFNAAFEAGLEDVTHKPHSRWFSRYPEGREATLFEGSVDMQFRNTTDHGILLQAWVAGGRTHAAIWGTPTFDVDITTGERYAFTSPRTVYNTSPECIAESGGSNGFSVQVRRVVSLDGAVARDDTYTWSYQPWNTVVCGPDPATQPDPPTPTPDPGGG</sequence>
<dbReference type="eggNOG" id="COG2720">
    <property type="taxonomic scope" value="Bacteria"/>
</dbReference>
<feature type="compositionally biased region" description="Pro residues" evidence="1">
    <location>
        <begin position="757"/>
        <end position="772"/>
    </location>
</feature>
<feature type="compositionally biased region" description="Acidic residues" evidence="1">
    <location>
        <begin position="89"/>
        <end position="120"/>
    </location>
</feature>
<feature type="compositionally biased region" description="Low complexity" evidence="1">
    <location>
        <begin position="61"/>
        <end position="88"/>
    </location>
</feature>
<feature type="compositionally biased region" description="Low complexity" evidence="1">
    <location>
        <begin position="44"/>
        <end position="54"/>
    </location>
</feature>
<name>C5C0Y2_BEUC1</name>
<dbReference type="Pfam" id="PF04294">
    <property type="entry name" value="VanW"/>
    <property type="match status" value="1"/>
</dbReference>
<dbReference type="EMBL" id="CP001618">
    <property type="protein sequence ID" value="ACQ79386.1"/>
    <property type="molecule type" value="Genomic_DNA"/>
</dbReference>
<dbReference type="PANTHER" id="PTHR35788:SF1">
    <property type="entry name" value="EXPORTED PROTEIN"/>
    <property type="match status" value="1"/>
</dbReference>
<evidence type="ECO:0000256" key="1">
    <source>
        <dbReference type="SAM" id="MobiDB-lite"/>
    </source>
</evidence>
<dbReference type="Proteomes" id="UP000007962">
    <property type="component" value="Chromosome"/>
</dbReference>
<feature type="compositionally biased region" description="Acidic residues" evidence="1">
    <location>
        <begin position="135"/>
        <end position="157"/>
    </location>
</feature>
<dbReference type="PANTHER" id="PTHR35788">
    <property type="entry name" value="EXPORTED PROTEIN-RELATED"/>
    <property type="match status" value="1"/>
</dbReference>
<dbReference type="KEGG" id="bcv:Bcav_1126"/>
<reference evidence="4 5" key="1">
    <citation type="journal article" date="2009" name="Stand. Genomic Sci.">
        <title>Complete genome sequence of Beutenbergia cavernae type strain (HKI 0122).</title>
        <authorList>
            <person name="Land M."/>
            <person name="Pukall R."/>
            <person name="Abt B."/>
            <person name="Goker M."/>
            <person name="Rohde M."/>
            <person name="Glavina Del Rio T."/>
            <person name="Tice H."/>
            <person name="Copeland A."/>
            <person name="Cheng J.F."/>
            <person name="Lucas S."/>
            <person name="Chen F."/>
            <person name="Nolan M."/>
            <person name="Bruce D."/>
            <person name="Goodwin L."/>
            <person name="Pitluck S."/>
            <person name="Ivanova N."/>
            <person name="Mavromatis K."/>
            <person name="Ovchinnikova G."/>
            <person name="Pati A."/>
            <person name="Chen A."/>
            <person name="Palaniappan K."/>
            <person name="Hauser L."/>
            <person name="Chang Y.J."/>
            <person name="Jefferies C.C."/>
            <person name="Saunders E."/>
            <person name="Brettin T."/>
            <person name="Detter J.C."/>
            <person name="Han C."/>
            <person name="Chain P."/>
            <person name="Bristow J."/>
            <person name="Eisen J.A."/>
            <person name="Markowitz V."/>
            <person name="Hugenholtz P."/>
            <person name="Kyrpides N.C."/>
            <person name="Klenk H.P."/>
            <person name="Lapidus A."/>
        </authorList>
    </citation>
    <scope>NUCLEOTIDE SEQUENCE [LARGE SCALE GENOMIC DNA]</scope>
    <source>
        <strain evidence="5">ATCC BAA-8 / DSM 12333 / NBRC 16432</strain>
    </source>
</reference>
<feature type="transmembrane region" description="Helical" evidence="2">
    <location>
        <begin position="204"/>
        <end position="227"/>
    </location>
</feature>
<keyword evidence="2" id="KW-0472">Membrane</keyword>
<keyword evidence="2" id="KW-1133">Transmembrane helix</keyword>
<evidence type="ECO:0000313" key="5">
    <source>
        <dbReference type="Proteomes" id="UP000007962"/>
    </source>
</evidence>
<dbReference type="InterPro" id="IPR022029">
    <property type="entry name" value="YoaR-like_PG-bd"/>
</dbReference>
<dbReference type="InterPro" id="IPR052913">
    <property type="entry name" value="Glycopeptide_resist_protein"/>
</dbReference>
<evidence type="ECO:0000256" key="2">
    <source>
        <dbReference type="SAM" id="Phobius"/>
    </source>
</evidence>
<keyword evidence="2" id="KW-0812">Transmembrane</keyword>
<feature type="region of interest" description="Disordered" evidence="1">
    <location>
        <begin position="179"/>
        <end position="200"/>
    </location>
</feature>
<dbReference type="RefSeq" id="WP_015881626.1">
    <property type="nucleotide sequence ID" value="NC_012669.1"/>
</dbReference>
<feature type="region of interest" description="Disordered" evidence="1">
    <location>
        <begin position="751"/>
        <end position="772"/>
    </location>
</feature>